<accession>A0ABY7G7G8</accession>
<dbReference type="PANTHER" id="PTHR24543:SF325">
    <property type="entry name" value="F5_8 TYPE C DOMAIN-CONTAINING PROTEIN"/>
    <property type="match status" value="1"/>
</dbReference>
<dbReference type="InterPro" id="IPR000421">
    <property type="entry name" value="FA58C"/>
</dbReference>
<reference evidence="2" key="1">
    <citation type="submission" date="2022-11" db="EMBL/GenBank/DDBJ databases">
        <title>Centuries of genome instability and evolution in soft-shell clam transmissible cancer (bioRxiv).</title>
        <authorList>
            <person name="Hart S.F.M."/>
            <person name="Yonemitsu M.A."/>
            <person name="Giersch R.M."/>
            <person name="Beal B.F."/>
            <person name="Arriagada G."/>
            <person name="Davis B.W."/>
            <person name="Ostrander E.A."/>
            <person name="Goff S.P."/>
            <person name="Metzger M.J."/>
        </authorList>
    </citation>
    <scope>NUCLEOTIDE SEQUENCE</scope>
    <source>
        <strain evidence="2">MELC-2E11</strain>
        <tissue evidence="2">Siphon/mantle</tissue>
    </source>
</reference>
<evidence type="ECO:0000259" key="1">
    <source>
        <dbReference type="PROSITE" id="PS50022"/>
    </source>
</evidence>
<dbReference type="PROSITE" id="PS50022">
    <property type="entry name" value="FA58C_3"/>
    <property type="match status" value="1"/>
</dbReference>
<sequence>MKSMLKKEFRKISTHCFRGFWQSCGVNAYKDMFCPLFFVIVLGAKHLVGGLIVDNTVKVSRGQRVSSYTSSIPAVSLIKCESTCFLRKRNGMCNICGYDKISKTCFISNDNEADIILTSDHTKVVLKPIEHICENAEYLVNGVNPVSDAQLSASSVYDPGHAETGARLNTSPSLTTVGAWCAGYNDANQYIQVQFNDVSHVTGVAIQGRPINTDPAFPHVGCCLQYVTSYKVLYSSDCVNFITVKDNNGVDMVFTGNTDQDTVVTSLLPSQVTALCARVNPISYLGHVSLRFDILGCPIYN</sequence>
<name>A0ABY7G7G8_MYAAR</name>
<dbReference type="InterPro" id="IPR008979">
    <property type="entry name" value="Galactose-bd-like_sf"/>
</dbReference>
<dbReference type="SMART" id="SM00231">
    <property type="entry name" value="FA58C"/>
    <property type="match status" value="1"/>
</dbReference>
<dbReference type="Gene3D" id="2.60.120.260">
    <property type="entry name" value="Galactose-binding domain-like"/>
    <property type="match status" value="1"/>
</dbReference>
<proteinExistence type="predicted"/>
<gene>
    <name evidence="2" type="ORF">MAR_032907</name>
</gene>
<organism evidence="2 3">
    <name type="scientific">Mya arenaria</name>
    <name type="common">Soft-shell clam</name>
    <dbReference type="NCBI Taxonomy" id="6604"/>
    <lineage>
        <taxon>Eukaryota</taxon>
        <taxon>Metazoa</taxon>
        <taxon>Spiralia</taxon>
        <taxon>Lophotrochozoa</taxon>
        <taxon>Mollusca</taxon>
        <taxon>Bivalvia</taxon>
        <taxon>Autobranchia</taxon>
        <taxon>Heteroconchia</taxon>
        <taxon>Euheterodonta</taxon>
        <taxon>Imparidentia</taxon>
        <taxon>Neoheterodontei</taxon>
        <taxon>Myida</taxon>
        <taxon>Myoidea</taxon>
        <taxon>Myidae</taxon>
        <taxon>Mya</taxon>
    </lineage>
</organism>
<evidence type="ECO:0000313" key="2">
    <source>
        <dbReference type="EMBL" id="WAR30365.1"/>
    </source>
</evidence>
<dbReference type="EMBL" id="CP111028">
    <property type="protein sequence ID" value="WAR30365.1"/>
    <property type="molecule type" value="Genomic_DNA"/>
</dbReference>
<dbReference type="PANTHER" id="PTHR24543">
    <property type="entry name" value="MULTICOPPER OXIDASE-RELATED"/>
    <property type="match status" value="1"/>
</dbReference>
<dbReference type="Pfam" id="PF00754">
    <property type="entry name" value="F5_F8_type_C"/>
    <property type="match status" value="1"/>
</dbReference>
<dbReference type="Proteomes" id="UP001164746">
    <property type="component" value="Chromosome 17"/>
</dbReference>
<dbReference type="CDD" id="cd00057">
    <property type="entry name" value="FA58C"/>
    <property type="match status" value="1"/>
</dbReference>
<protein>
    <submittedName>
        <fullName evidence="2">CPXM2-like protein</fullName>
    </submittedName>
</protein>
<feature type="domain" description="F5/8 type C" evidence="1">
    <location>
        <begin position="133"/>
        <end position="297"/>
    </location>
</feature>
<evidence type="ECO:0000313" key="3">
    <source>
        <dbReference type="Proteomes" id="UP001164746"/>
    </source>
</evidence>
<dbReference type="SUPFAM" id="SSF49785">
    <property type="entry name" value="Galactose-binding domain-like"/>
    <property type="match status" value="1"/>
</dbReference>
<keyword evidence="3" id="KW-1185">Reference proteome</keyword>